<organism evidence="2 3">
    <name type="scientific">Staphylococcus phage phiSA_BS1</name>
    <dbReference type="NCBI Taxonomy" id="2126734"/>
    <lineage>
        <taxon>Viruses</taxon>
        <taxon>Duplodnaviria</taxon>
        <taxon>Heunggongvirae</taxon>
        <taxon>Uroviricota</taxon>
        <taxon>Caudoviricetes</taxon>
        <taxon>Herelleviridae</taxon>
        <taxon>Twortvirinae</taxon>
        <taxon>Baoshanvirus</taxon>
        <taxon>Baoshanvirus BS1</taxon>
    </lineage>
</organism>
<dbReference type="EMBL" id="MH078572">
    <property type="protein sequence ID" value="AVP40313.1"/>
    <property type="molecule type" value="Genomic_DNA"/>
</dbReference>
<evidence type="ECO:0000313" key="2">
    <source>
        <dbReference type="EMBL" id="AVP40313.1"/>
    </source>
</evidence>
<dbReference type="KEGG" id="vg:54990056"/>
<dbReference type="Proteomes" id="UP000241797">
    <property type="component" value="Segment"/>
</dbReference>
<dbReference type="GeneID" id="54990056"/>
<evidence type="ECO:0000313" key="3">
    <source>
        <dbReference type="Proteomes" id="UP000241797"/>
    </source>
</evidence>
<name>A0A2P1MXL5_9CAUD</name>
<evidence type="ECO:0000256" key="1">
    <source>
        <dbReference type="SAM" id="Phobius"/>
    </source>
</evidence>
<sequence>MVVAFVFLIALFVFQLVYGFFSIKEAKNGNDTTSNMYLTNSVVCMVGVLVISSMITLLS</sequence>
<keyword evidence="1" id="KW-1133">Transmembrane helix</keyword>
<keyword evidence="1" id="KW-0812">Transmembrane</keyword>
<keyword evidence="3" id="KW-1185">Reference proteome</keyword>
<dbReference type="RefSeq" id="YP_009799567.1">
    <property type="nucleotide sequence ID" value="NC_047945.1"/>
</dbReference>
<protein>
    <submittedName>
        <fullName evidence="2">Uncharacterized protein</fullName>
    </submittedName>
</protein>
<reference evidence="2 3" key="1">
    <citation type="submission" date="2018-03" db="EMBL/GenBank/DDBJ databases">
        <title>Isolation, the biological characteristics and genomics of two new strains of lysate Staphylococcus aureus phage.</title>
        <authorList>
            <person name="Jin X."/>
            <person name="Zhang C."/>
        </authorList>
    </citation>
    <scope>NUCLEOTIDE SEQUENCE [LARGE SCALE GENOMIC DNA]</scope>
</reference>
<accession>A0A2P1MXL5</accession>
<feature type="transmembrane region" description="Helical" evidence="1">
    <location>
        <begin position="35"/>
        <end position="58"/>
    </location>
</feature>
<keyword evidence="1" id="KW-0472">Membrane</keyword>
<proteinExistence type="predicted"/>